<proteinExistence type="predicted"/>
<accession>A0A6G1DZS1</accession>
<sequence>MGITNGGVYDVAEVHYQLGEKQMMKRRRLCSKISEYSPISANPGAVRAGRPPRALGAKGPQSHIYIVTTFLLKI</sequence>
<organism evidence="1 2">
    <name type="scientific">Oryza meyeriana var. granulata</name>
    <dbReference type="NCBI Taxonomy" id="110450"/>
    <lineage>
        <taxon>Eukaryota</taxon>
        <taxon>Viridiplantae</taxon>
        <taxon>Streptophyta</taxon>
        <taxon>Embryophyta</taxon>
        <taxon>Tracheophyta</taxon>
        <taxon>Spermatophyta</taxon>
        <taxon>Magnoliopsida</taxon>
        <taxon>Liliopsida</taxon>
        <taxon>Poales</taxon>
        <taxon>Poaceae</taxon>
        <taxon>BOP clade</taxon>
        <taxon>Oryzoideae</taxon>
        <taxon>Oryzeae</taxon>
        <taxon>Oryzinae</taxon>
        <taxon>Oryza</taxon>
        <taxon>Oryza meyeriana</taxon>
    </lineage>
</organism>
<reference evidence="1 2" key="1">
    <citation type="submission" date="2019-11" db="EMBL/GenBank/DDBJ databases">
        <title>Whole genome sequence of Oryza granulata.</title>
        <authorList>
            <person name="Li W."/>
        </authorList>
    </citation>
    <scope>NUCLEOTIDE SEQUENCE [LARGE SCALE GENOMIC DNA]</scope>
    <source>
        <strain evidence="2">cv. Menghai</strain>
        <tissue evidence="1">Leaf</tissue>
    </source>
</reference>
<name>A0A6G1DZS1_9ORYZ</name>
<keyword evidence="2" id="KW-1185">Reference proteome</keyword>
<gene>
    <name evidence="1" type="ORF">E2562_017101</name>
</gene>
<dbReference type="AlphaFoldDB" id="A0A6G1DZS1"/>
<dbReference type="EMBL" id="SPHZ02000005">
    <property type="protein sequence ID" value="KAF0917193.1"/>
    <property type="molecule type" value="Genomic_DNA"/>
</dbReference>
<dbReference type="Proteomes" id="UP000479710">
    <property type="component" value="Unassembled WGS sequence"/>
</dbReference>
<protein>
    <submittedName>
        <fullName evidence="1">Uncharacterized protein</fullName>
    </submittedName>
</protein>
<evidence type="ECO:0000313" key="2">
    <source>
        <dbReference type="Proteomes" id="UP000479710"/>
    </source>
</evidence>
<evidence type="ECO:0000313" key="1">
    <source>
        <dbReference type="EMBL" id="KAF0917193.1"/>
    </source>
</evidence>
<comment type="caution">
    <text evidence="1">The sequence shown here is derived from an EMBL/GenBank/DDBJ whole genome shotgun (WGS) entry which is preliminary data.</text>
</comment>